<keyword evidence="3" id="KW-1185">Reference proteome</keyword>
<proteinExistence type="predicted"/>
<feature type="region of interest" description="Disordered" evidence="1">
    <location>
        <begin position="37"/>
        <end position="62"/>
    </location>
</feature>
<comment type="caution">
    <text evidence="2">The sequence shown here is derived from an EMBL/GenBank/DDBJ whole genome shotgun (WGS) entry which is preliminary data.</text>
</comment>
<sequence length="138" mass="16154">EKHKIERKSKINKLQLEFGLALRLNLPINDKKRDITSAKSRSTNFNNLKQTHSPMHSSGRRQIQAPIEEVFEKPRIRYHLAEHEIRRRSDVKFATSGDKAMHYRNLGYEVSTVVNVGRRVLELEASIILPIIDRYDHI</sequence>
<evidence type="ECO:0000256" key="1">
    <source>
        <dbReference type="SAM" id="MobiDB-lite"/>
    </source>
</evidence>
<dbReference type="EMBL" id="JXTC01000172">
    <property type="protein sequence ID" value="PON83864.1"/>
    <property type="molecule type" value="Genomic_DNA"/>
</dbReference>
<protein>
    <submittedName>
        <fullName evidence="2">Uncharacterized protein</fullName>
    </submittedName>
</protein>
<gene>
    <name evidence="2" type="ORF">TorRG33x02_204150</name>
</gene>
<accession>A0A2P5EEA5</accession>
<name>A0A2P5EEA5_TREOI</name>
<dbReference type="AlphaFoldDB" id="A0A2P5EEA5"/>
<feature type="non-terminal residue" evidence="2">
    <location>
        <position position="1"/>
    </location>
</feature>
<organism evidence="2 3">
    <name type="scientific">Trema orientale</name>
    <name type="common">Charcoal tree</name>
    <name type="synonym">Celtis orientalis</name>
    <dbReference type="NCBI Taxonomy" id="63057"/>
    <lineage>
        <taxon>Eukaryota</taxon>
        <taxon>Viridiplantae</taxon>
        <taxon>Streptophyta</taxon>
        <taxon>Embryophyta</taxon>
        <taxon>Tracheophyta</taxon>
        <taxon>Spermatophyta</taxon>
        <taxon>Magnoliopsida</taxon>
        <taxon>eudicotyledons</taxon>
        <taxon>Gunneridae</taxon>
        <taxon>Pentapetalae</taxon>
        <taxon>rosids</taxon>
        <taxon>fabids</taxon>
        <taxon>Rosales</taxon>
        <taxon>Cannabaceae</taxon>
        <taxon>Trema</taxon>
    </lineage>
</organism>
<evidence type="ECO:0000313" key="2">
    <source>
        <dbReference type="EMBL" id="PON83864.1"/>
    </source>
</evidence>
<dbReference type="InParanoid" id="A0A2P5EEA5"/>
<reference evidence="3" key="1">
    <citation type="submission" date="2016-06" db="EMBL/GenBank/DDBJ databases">
        <title>Parallel loss of symbiosis genes in relatives of nitrogen-fixing non-legume Parasponia.</title>
        <authorList>
            <person name="Van Velzen R."/>
            <person name="Holmer R."/>
            <person name="Bu F."/>
            <person name="Rutten L."/>
            <person name="Van Zeijl A."/>
            <person name="Liu W."/>
            <person name="Santuari L."/>
            <person name="Cao Q."/>
            <person name="Sharma T."/>
            <person name="Shen D."/>
            <person name="Roswanjaya Y."/>
            <person name="Wardhani T."/>
            <person name="Kalhor M.S."/>
            <person name="Jansen J."/>
            <person name="Van den Hoogen J."/>
            <person name="Gungor B."/>
            <person name="Hartog M."/>
            <person name="Hontelez J."/>
            <person name="Verver J."/>
            <person name="Yang W.-C."/>
            <person name="Schijlen E."/>
            <person name="Repin R."/>
            <person name="Schilthuizen M."/>
            <person name="Schranz E."/>
            <person name="Heidstra R."/>
            <person name="Miyata K."/>
            <person name="Fedorova E."/>
            <person name="Kohlen W."/>
            <person name="Bisseling T."/>
            <person name="Smit S."/>
            <person name="Geurts R."/>
        </authorList>
    </citation>
    <scope>NUCLEOTIDE SEQUENCE [LARGE SCALE GENOMIC DNA]</scope>
    <source>
        <strain evidence="3">cv. RG33-2</strain>
    </source>
</reference>
<feature type="compositionally biased region" description="Polar residues" evidence="1">
    <location>
        <begin position="37"/>
        <end position="56"/>
    </location>
</feature>
<evidence type="ECO:0000313" key="3">
    <source>
        <dbReference type="Proteomes" id="UP000237000"/>
    </source>
</evidence>
<dbReference type="Proteomes" id="UP000237000">
    <property type="component" value="Unassembled WGS sequence"/>
</dbReference>